<proteinExistence type="inferred from homology"/>
<comment type="subunit">
    <text evidence="3">Homotetramer.</text>
</comment>
<dbReference type="CDD" id="cd04601">
    <property type="entry name" value="CBS_pair_IMPDH"/>
    <property type="match status" value="1"/>
</dbReference>
<dbReference type="Pfam" id="PF00478">
    <property type="entry name" value="IMPDH"/>
    <property type="match status" value="1"/>
</dbReference>
<keyword evidence="10" id="KW-0520">NAD</keyword>
<dbReference type="PANTHER" id="PTHR11911:SF111">
    <property type="entry name" value="INOSINE-5'-MONOPHOSPHATE DEHYDROGENASE"/>
    <property type="match status" value="1"/>
</dbReference>
<evidence type="ECO:0000256" key="5">
    <source>
        <dbReference type="ARBA" id="ARBA00022737"/>
    </source>
</evidence>
<reference evidence="14" key="1">
    <citation type="submission" date="2018-06" db="EMBL/GenBank/DDBJ databases">
        <authorList>
            <person name="Zhirakovskaya E."/>
        </authorList>
    </citation>
    <scope>NUCLEOTIDE SEQUENCE</scope>
</reference>
<dbReference type="PROSITE" id="PS51371">
    <property type="entry name" value="CBS"/>
    <property type="match status" value="2"/>
</dbReference>
<dbReference type="SMART" id="SM00116">
    <property type="entry name" value="CBS"/>
    <property type="match status" value="2"/>
</dbReference>
<dbReference type="Pfam" id="PF00571">
    <property type="entry name" value="CBS"/>
    <property type="match status" value="2"/>
</dbReference>
<sequence length="491" mass="52403">MRNKFKDIKLALTFDDVLLAPNLSEVLPAEVDTRAILTKRIGLNIPLISAPMDTVTEGRLAIALALEGGLGVIHKNQPIEKQRKEIDKVKRHVTGMIVDPITLDKRSKIGKAFKLSEKYRFSGFPVTSSGKLVGILSNRDMRFVTDMEKPVSDFMTTGANLITAKEGTSIEQAKKILDERKIEKLLIVDKKGALAGLMTIKDIEESQKHPKAAKDKKGRLRVGGAVGAGPDGLERAMELLKYGCDVIVIDTAHGHTKAVIDSVKALRARSKTAQIIAGNVATAEATRDLIQAGASAIKVGIGPGSICTTRIVAGVGVPQITAINDCAVEASKNRIPIIADGGIKHSGDIVKALSAGADLVMIGSLFAGVDESPGEKVLFQGRVYKEYRGMGSIGAMTDGSADRYFQDSALSGVKLVPEGVEGRVAYKGDLSFVVHQLIGGLRSGMGYCGSADIAELKKKGRFLRISSAGLKESHVHDVQVTKEAPNYSSQQ</sequence>
<dbReference type="EC" id="1.1.1.205" evidence="14"/>
<comment type="catalytic activity">
    <reaction evidence="12">
        <text>IMP + NAD(+) + H2O = XMP + NADH + H(+)</text>
        <dbReference type="Rhea" id="RHEA:11708"/>
        <dbReference type="ChEBI" id="CHEBI:15377"/>
        <dbReference type="ChEBI" id="CHEBI:15378"/>
        <dbReference type="ChEBI" id="CHEBI:57464"/>
        <dbReference type="ChEBI" id="CHEBI:57540"/>
        <dbReference type="ChEBI" id="CHEBI:57945"/>
        <dbReference type="ChEBI" id="CHEBI:58053"/>
        <dbReference type="EC" id="1.1.1.205"/>
    </reaction>
</comment>
<dbReference type="GO" id="GO:0046872">
    <property type="term" value="F:metal ion binding"/>
    <property type="evidence" value="ECO:0007669"/>
    <property type="project" value="UniProtKB-KW"/>
</dbReference>
<evidence type="ECO:0000256" key="2">
    <source>
        <dbReference type="ARBA" id="ARBA00005502"/>
    </source>
</evidence>
<dbReference type="AlphaFoldDB" id="A0A3B1C0K4"/>
<dbReference type="InterPro" id="IPR001093">
    <property type="entry name" value="IMP_DH_GMPRt"/>
</dbReference>
<keyword evidence="9 14" id="KW-0560">Oxidoreductase</keyword>
<comment type="similarity">
    <text evidence="2">Belongs to the IMPDH/GMPR family.</text>
</comment>
<dbReference type="PIRSF" id="PIRSF000130">
    <property type="entry name" value="IMPDH"/>
    <property type="match status" value="1"/>
</dbReference>
<dbReference type="InterPro" id="IPR013785">
    <property type="entry name" value="Aldolase_TIM"/>
</dbReference>
<dbReference type="GO" id="GO:0006177">
    <property type="term" value="P:GMP biosynthetic process"/>
    <property type="evidence" value="ECO:0007669"/>
    <property type="project" value="UniProtKB-KW"/>
</dbReference>
<evidence type="ECO:0000256" key="12">
    <source>
        <dbReference type="ARBA" id="ARBA00048028"/>
    </source>
</evidence>
<dbReference type="InterPro" id="IPR015875">
    <property type="entry name" value="IMP_DH/GMP_Rdtase_CS"/>
</dbReference>
<dbReference type="EMBL" id="UOGA01000252">
    <property type="protein sequence ID" value="VAX23719.1"/>
    <property type="molecule type" value="Genomic_DNA"/>
</dbReference>
<keyword evidence="11" id="KW-0129">CBS domain</keyword>
<dbReference type="InterPro" id="IPR000644">
    <property type="entry name" value="CBS_dom"/>
</dbReference>
<keyword evidence="5" id="KW-0677">Repeat</keyword>
<evidence type="ECO:0000256" key="8">
    <source>
        <dbReference type="ARBA" id="ARBA00022958"/>
    </source>
</evidence>
<dbReference type="Gene3D" id="3.20.20.70">
    <property type="entry name" value="Aldolase class I"/>
    <property type="match status" value="1"/>
</dbReference>
<dbReference type="CDD" id="cd00381">
    <property type="entry name" value="IMPDH"/>
    <property type="match status" value="1"/>
</dbReference>
<dbReference type="GO" id="GO:0006183">
    <property type="term" value="P:GTP biosynthetic process"/>
    <property type="evidence" value="ECO:0007669"/>
    <property type="project" value="TreeGrafter"/>
</dbReference>
<dbReference type="HAMAP" id="MF_01964">
    <property type="entry name" value="IMPDH"/>
    <property type="match status" value="1"/>
</dbReference>
<dbReference type="GO" id="GO:0003938">
    <property type="term" value="F:IMP dehydrogenase activity"/>
    <property type="evidence" value="ECO:0007669"/>
    <property type="project" value="UniProtKB-EC"/>
</dbReference>
<dbReference type="PROSITE" id="PS00487">
    <property type="entry name" value="IMP_DH_GMP_RED"/>
    <property type="match status" value="1"/>
</dbReference>
<dbReference type="InterPro" id="IPR046342">
    <property type="entry name" value="CBS_dom_sf"/>
</dbReference>
<keyword evidence="8" id="KW-0630">Potassium</keyword>
<evidence type="ECO:0000256" key="6">
    <source>
        <dbReference type="ARBA" id="ARBA00022749"/>
    </source>
</evidence>
<gene>
    <name evidence="14" type="ORF">MNBD_NITROSPINAE04-1580</name>
</gene>
<evidence type="ECO:0000256" key="10">
    <source>
        <dbReference type="ARBA" id="ARBA00023027"/>
    </source>
</evidence>
<evidence type="ECO:0000256" key="1">
    <source>
        <dbReference type="ARBA" id="ARBA00001958"/>
    </source>
</evidence>
<dbReference type="SUPFAM" id="SSF54631">
    <property type="entry name" value="CBS-domain pair"/>
    <property type="match status" value="1"/>
</dbReference>
<comment type="cofactor">
    <cofactor evidence="1">
        <name>K(+)</name>
        <dbReference type="ChEBI" id="CHEBI:29103"/>
    </cofactor>
</comment>
<keyword evidence="4" id="KW-0479">Metal-binding</keyword>
<accession>A0A3B1C0K4</accession>
<dbReference type="SUPFAM" id="SSF51412">
    <property type="entry name" value="Inosine monophosphate dehydrogenase (IMPDH)"/>
    <property type="match status" value="1"/>
</dbReference>
<dbReference type="InterPro" id="IPR005990">
    <property type="entry name" value="IMP_DH"/>
</dbReference>
<feature type="domain" description="CBS" evidence="13">
    <location>
        <begin position="155"/>
        <end position="213"/>
    </location>
</feature>
<evidence type="ECO:0000256" key="11">
    <source>
        <dbReference type="ARBA" id="ARBA00023122"/>
    </source>
</evidence>
<evidence type="ECO:0000259" key="13">
    <source>
        <dbReference type="PROSITE" id="PS51371"/>
    </source>
</evidence>
<dbReference type="PANTHER" id="PTHR11911">
    <property type="entry name" value="INOSINE-5-MONOPHOSPHATE DEHYDROGENASE RELATED"/>
    <property type="match status" value="1"/>
</dbReference>
<dbReference type="FunFam" id="3.20.20.70:FF:000003">
    <property type="entry name" value="GMP reductase"/>
    <property type="match status" value="1"/>
</dbReference>
<keyword evidence="6" id="KW-0332">GMP biosynthesis</keyword>
<keyword evidence="7" id="KW-0658">Purine biosynthesis</keyword>
<dbReference type="SMART" id="SM01240">
    <property type="entry name" value="IMPDH"/>
    <property type="match status" value="1"/>
</dbReference>
<evidence type="ECO:0000256" key="4">
    <source>
        <dbReference type="ARBA" id="ARBA00022723"/>
    </source>
</evidence>
<organism evidence="14">
    <name type="scientific">hydrothermal vent metagenome</name>
    <dbReference type="NCBI Taxonomy" id="652676"/>
    <lineage>
        <taxon>unclassified sequences</taxon>
        <taxon>metagenomes</taxon>
        <taxon>ecological metagenomes</taxon>
    </lineage>
</organism>
<protein>
    <submittedName>
        <fullName evidence="14">Inosine-5'-monophosphate dehydrogenase / CBS domain</fullName>
        <ecNumber evidence="14">1.1.1.205</ecNumber>
    </submittedName>
</protein>
<evidence type="ECO:0000313" key="14">
    <source>
        <dbReference type="EMBL" id="VAX23719.1"/>
    </source>
</evidence>
<evidence type="ECO:0000256" key="3">
    <source>
        <dbReference type="ARBA" id="ARBA00011881"/>
    </source>
</evidence>
<feature type="domain" description="CBS" evidence="13">
    <location>
        <begin position="96"/>
        <end position="151"/>
    </location>
</feature>
<name>A0A3B1C0K4_9ZZZZ</name>
<dbReference type="NCBIfam" id="TIGR01302">
    <property type="entry name" value="IMP_dehydrog"/>
    <property type="match status" value="1"/>
</dbReference>
<evidence type="ECO:0000256" key="7">
    <source>
        <dbReference type="ARBA" id="ARBA00022755"/>
    </source>
</evidence>
<evidence type="ECO:0000256" key="9">
    <source>
        <dbReference type="ARBA" id="ARBA00023002"/>
    </source>
</evidence>